<feature type="signal peptide" evidence="2">
    <location>
        <begin position="1"/>
        <end position="17"/>
    </location>
</feature>
<dbReference type="PROSITE" id="PS50222">
    <property type="entry name" value="EF_HAND_2"/>
    <property type="match status" value="1"/>
</dbReference>
<dbReference type="GO" id="GO:0005509">
    <property type="term" value="F:calcium ion binding"/>
    <property type="evidence" value="ECO:0007669"/>
    <property type="project" value="InterPro"/>
</dbReference>
<dbReference type="EMBL" id="HBEM01022940">
    <property type="protein sequence ID" value="CAD8456688.1"/>
    <property type="molecule type" value="Transcribed_RNA"/>
</dbReference>
<protein>
    <recommendedName>
        <fullName evidence="3">EF-hand domain-containing protein</fullName>
    </recommendedName>
</protein>
<evidence type="ECO:0000313" key="4">
    <source>
        <dbReference type="EMBL" id="CAD8456688.1"/>
    </source>
</evidence>
<dbReference type="AlphaFoldDB" id="A0A7S0DJR7"/>
<organism evidence="4">
    <name type="scientific">Amorphochlora amoebiformis</name>
    <dbReference type="NCBI Taxonomy" id="1561963"/>
    <lineage>
        <taxon>Eukaryota</taxon>
        <taxon>Sar</taxon>
        <taxon>Rhizaria</taxon>
        <taxon>Cercozoa</taxon>
        <taxon>Chlorarachniophyceae</taxon>
        <taxon>Amorphochlora</taxon>
    </lineage>
</organism>
<sequence length="340" mass="37952">MRFQCITIALTTLLASGRPGVSLASTRAGRRAAPAIRRAPFARRSPADLVPLVQRQGLKSGSLMTRTQAKKEKPDPETIGQMIDVLRQAGFDRELARAKLSEWKKAGLNDTESIKKSVVNKNLRDLGIRAGWLGINAYITYQAYIFSVALELQDSWVQWLAKGFTYFNAFSFVQEFILFSLMAYATVQFARNPVLLEAIREIAGKSAELPALEVKPMKVVDAFRVFGILQELNEKLKTMEVEDSTLDALSTMLTLQQNPELEDTPGLDEAAKIFNRYDVNGDQKLDSDELRTMLSDAGLKLDDDEIKEVPRVGLRGCITGRIRFMIRLISGLGSKEEFLG</sequence>
<dbReference type="InterPro" id="IPR002048">
    <property type="entry name" value="EF_hand_dom"/>
</dbReference>
<dbReference type="PROSITE" id="PS00018">
    <property type="entry name" value="EF_HAND_1"/>
    <property type="match status" value="1"/>
</dbReference>
<dbReference type="InterPro" id="IPR018247">
    <property type="entry name" value="EF_Hand_1_Ca_BS"/>
</dbReference>
<feature type="domain" description="EF-hand" evidence="3">
    <location>
        <begin position="265"/>
        <end position="300"/>
    </location>
</feature>
<dbReference type="SUPFAM" id="SSF47473">
    <property type="entry name" value="EF-hand"/>
    <property type="match status" value="1"/>
</dbReference>
<accession>A0A7S0DJR7</accession>
<name>A0A7S0DJR7_9EUKA</name>
<proteinExistence type="predicted"/>
<evidence type="ECO:0000256" key="2">
    <source>
        <dbReference type="SAM" id="SignalP"/>
    </source>
</evidence>
<gene>
    <name evidence="4" type="ORF">LAMO00422_LOCUS15635</name>
</gene>
<evidence type="ECO:0000259" key="3">
    <source>
        <dbReference type="PROSITE" id="PS50222"/>
    </source>
</evidence>
<evidence type="ECO:0000256" key="1">
    <source>
        <dbReference type="ARBA" id="ARBA00022837"/>
    </source>
</evidence>
<feature type="chain" id="PRO_5031192298" description="EF-hand domain-containing protein" evidence="2">
    <location>
        <begin position="18"/>
        <end position="340"/>
    </location>
</feature>
<keyword evidence="2" id="KW-0732">Signal</keyword>
<dbReference type="SMART" id="SM00054">
    <property type="entry name" value="EFh"/>
    <property type="match status" value="1"/>
</dbReference>
<dbReference type="Gene3D" id="1.10.238.10">
    <property type="entry name" value="EF-hand"/>
    <property type="match status" value="1"/>
</dbReference>
<dbReference type="InterPro" id="IPR011992">
    <property type="entry name" value="EF-hand-dom_pair"/>
</dbReference>
<keyword evidence="1" id="KW-0106">Calcium</keyword>
<reference evidence="4" key="1">
    <citation type="submission" date="2021-01" db="EMBL/GenBank/DDBJ databases">
        <authorList>
            <person name="Corre E."/>
            <person name="Pelletier E."/>
            <person name="Niang G."/>
            <person name="Scheremetjew M."/>
            <person name="Finn R."/>
            <person name="Kale V."/>
            <person name="Holt S."/>
            <person name="Cochrane G."/>
            <person name="Meng A."/>
            <person name="Brown T."/>
            <person name="Cohen L."/>
        </authorList>
    </citation>
    <scope>NUCLEOTIDE SEQUENCE</scope>
    <source>
        <strain evidence="4">CCMP2058</strain>
    </source>
</reference>